<dbReference type="AlphaFoldDB" id="A0A1I6D0X7"/>
<dbReference type="Proteomes" id="UP000199584">
    <property type="component" value="Unassembled WGS sequence"/>
</dbReference>
<name>A0A1I6D0X7_9FIRM</name>
<dbReference type="SUPFAM" id="SSF47598">
    <property type="entry name" value="Ribbon-helix-helix"/>
    <property type="match status" value="1"/>
</dbReference>
<organism evidence="1 2">
    <name type="scientific">Desulfoscipio geothermicus DSM 3669</name>
    <dbReference type="NCBI Taxonomy" id="1121426"/>
    <lineage>
        <taxon>Bacteria</taxon>
        <taxon>Bacillati</taxon>
        <taxon>Bacillota</taxon>
        <taxon>Clostridia</taxon>
        <taxon>Eubacteriales</taxon>
        <taxon>Desulfallaceae</taxon>
        <taxon>Desulfoscipio</taxon>
    </lineage>
</organism>
<evidence type="ECO:0000313" key="2">
    <source>
        <dbReference type="Proteomes" id="UP000199584"/>
    </source>
</evidence>
<accession>A0A1I6D0X7</accession>
<sequence>MPQLSLYIDDETLSKIETAAKINQISISKWVSERLKESLANSWPENYASLFGSVDDDSFVVEKRNSFFDDSKREEL</sequence>
<dbReference type="RefSeq" id="WP_092482029.1">
    <property type="nucleotide sequence ID" value="NZ_FOYM01000004.1"/>
</dbReference>
<evidence type="ECO:0000313" key="1">
    <source>
        <dbReference type="EMBL" id="SFQ99040.1"/>
    </source>
</evidence>
<keyword evidence="2" id="KW-1185">Reference proteome</keyword>
<proteinExistence type="predicted"/>
<protein>
    <recommendedName>
        <fullName evidence="3">Toxin-antitoxin system, antitoxin component</fullName>
    </recommendedName>
</protein>
<dbReference type="GO" id="GO:0006355">
    <property type="term" value="P:regulation of DNA-templated transcription"/>
    <property type="evidence" value="ECO:0007669"/>
    <property type="project" value="InterPro"/>
</dbReference>
<dbReference type="OrthoDB" id="3174894at2"/>
<reference evidence="2" key="1">
    <citation type="submission" date="2016-10" db="EMBL/GenBank/DDBJ databases">
        <authorList>
            <person name="Varghese N."/>
            <person name="Submissions S."/>
        </authorList>
    </citation>
    <scope>NUCLEOTIDE SEQUENCE [LARGE SCALE GENOMIC DNA]</scope>
    <source>
        <strain evidence="2">DSM 3669</strain>
    </source>
</reference>
<dbReference type="EMBL" id="FOYM01000004">
    <property type="protein sequence ID" value="SFQ99040.1"/>
    <property type="molecule type" value="Genomic_DNA"/>
</dbReference>
<dbReference type="InterPro" id="IPR010985">
    <property type="entry name" value="Ribbon_hlx_hlx"/>
</dbReference>
<gene>
    <name evidence="1" type="ORF">SAMN05660706_10414</name>
</gene>
<evidence type="ECO:0008006" key="3">
    <source>
        <dbReference type="Google" id="ProtNLM"/>
    </source>
</evidence>